<dbReference type="PANTHER" id="PTHR36884:SF4">
    <property type="entry name" value="FIP1[III]-LIKE PROTEIN"/>
    <property type="match status" value="1"/>
</dbReference>
<evidence type="ECO:0000256" key="1">
    <source>
        <dbReference type="ARBA" id="ARBA00004123"/>
    </source>
</evidence>
<feature type="compositionally biased region" description="Basic and acidic residues" evidence="5">
    <location>
        <begin position="509"/>
        <end position="556"/>
    </location>
</feature>
<dbReference type="Pfam" id="PF05182">
    <property type="entry name" value="Fip1"/>
    <property type="match status" value="1"/>
</dbReference>
<organism evidence="7 8">
    <name type="scientific">[Myrmecia] bisecta</name>
    <dbReference type="NCBI Taxonomy" id="41462"/>
    <lineage>
        <taxon>Eukaryota</taxon>
        <taxon>Viridiplantae</taxon>
        <taxon>Chlorophyta</taxon>
        <taxon>core chlorophytes</taxon>
        <taxon>Trebouxiophyceae</taxon>
        <taxon>Trebouxiales</taxon>
        <taxon>Trebouxiaceae</taxon>
        <taxon>Myrmecia</taxon>
    </lineage>
</organism>
<reference evidence="7 8" key="1">
    <citation type="journal article" date="2024" name="Nat. Commun.">
        <title>Phylogenomics reveals the evolutionary origins of lichenization in chlorophyte algae.</title>
        <authorList>
            <person name="Puginier C."/>
            <person name="Libourel C."/>
            <person name="Otte J."/>
            <person name="Skaloud P."/>
            <person name="Haon M."/>
            <person name="Grisel S."/>
            <person name="Petersen M."/>
            <person name="Berrin J.G."/>
            <person name="Delaux P.M."/>
            <person name="Dal Grande F."/>
            <person name="Keller J."/>
        </authorList>
    </citation>
    <scope>NUCLEOTIDE SEQUENCE [LARGE SCALE GENOMIC DNA]</scope>
    <source>
        <strain evidence="7 8">SAG 2043</strain>
    </source>
</reference>
<feature type="compositionally biased region" description="Low complexity" evidence="5">
    <location>
        <begin position="57"/>
        <end position="67"/>
    </location>
</feature>
<name>A0AAW1QGI9_9CHLO</name>
<dbReference type="InterPro" id="IPR007854">
    <property type="entry name" value="Fip1_dom"/>
</dbReference>
<dbReference type="InterPro" id="IPR044976">
    <property type="entry name" value="FIPS5/FIPS3-like"/>
</dbReference>
<proteinExistence type="inferred from homology"/>
<feature type="compositionally biased region" description="Low complexity" evidence="5">
    <location>
        <begin position="162"/>
        <end position="181"/>
    </location>
</feature>
<evidence type="ECO:0000256" key="5">
    <source>
        <dbReference type="SAM" id="MobiDB-lite"/>
    </source>
</evidence>
<dbReference type="Proteomes" id="UP001489004">
    <property type="component" value="Unassembled WGS sequence"/>
</dbReference>
<keyword evidence="4" id="KW-0539">Nucleus</keyword>
<protein>
    <recommendedName>
        <fullName evidence="6">Pre-mRNA polyadenylation factor Fip1 domain-containing protein</fullName>
    </recommendedName>
</protein>
<feature type="domain" description="Pre-mRNA polyadenylation factor Fip1" evidence="6">
    <location>
        <begin position="254"/>
        <end position="292"/>
    </location>
</feature>
<comment type="caution">
    <text evidence="7">The sequence shown here is derived from an EMBL/GenBank/DDBJ whole genome shotgun (WGS) entry which is preliminary data.</text>
</comment>
<dbReference type="GO" id="GO:0006397">
    <property type="term" value="P:mRNA processing"/>
    <property type="evidence" value="ECO:0007669"/>
    <property type="project" value="UniProtKB-KW"/>
</dbReference>
<dbReference type="GO" id="GO:0005634">
    <property type="term" value="C:nucleus"/>
    <property type="evidence" value="ECO:0007669"/>
    <property type="project" value="UniProtKB-SubCell"/>
</dbReference>
<evidence type="ECO:0000256" key="4">
    <source>
        <dbReference type="ARBA" id="ARBA00023242"/>
    </source>
</evidence>
<evidence type="ECO:0000256" key="2">
    <source>
        <dbReference type="ARBA" id="ARBA00007459"/>
    </source>
</evidence>
<feature type="region of interest" description="Disordered" evidence="5">
    <location>
        <begin position="146"/>
        <end position="181"/>
    </location>
</feature>
<evidence type="ECO:0000313" key="7">
    <source>
        <dbReference type="EMBL" id="KAK9820572.1"/>
    </source>
</evidence>
<keyword evidence="3" id="KW-0507">mRNA processing</keyword>
<feature type="region of interest" description="Disordered" evidence="5">
    <location>
        <begin position="493"/>
        <end position="572"/>
    </location>
</feature>
<feature type="region of interest" description="Disordered" evidence="5">
    <location>
        <begin position="345"/>
        <end position="373"/>
    </location>
</feature>
<dbReference type="EMBL" id="JALJOR010000003">
    <property type="protein sequence ID" value="KAK9820572.1"/>
    <property type="molecule type" value="Genomic_DNA"/>
</dbReference>
<accession>A0AAW1QGI9</accession>
<comment type="subcellular location">
    <subcellularLocation>
        <location evidence="1">Nucleus</location>
    </subcellularLocation>
</comment>
<feature type="region of interest" description="Disordered" evidence="5">
    <location>
        <begin position="209"/>
        <end position="234"/>
    </location>
</feature>
<feature type="region of interest" description="Disordered" evidence="5">
    <location>
        <begin position="454"/>
        <end position="480"/>
    </location>
</feature>
<dbReference type="AlphaFoldDB" id="A0AAW1QGI9"/>
<gene>
    <name evidence="7" type="ORF">WJX72_011768</name>
</gene>
<evidence type="ECO:0000256" key="3">
    <source>
        <dbReference type="ARBA" id="ARBA00022664"/>
    </source>
</evidence>
<keyword evidence="8" id="KW-1185">Reference proteome</keyword>
<dbReference type="PANTHER" id="PTHR36884">
    <property type="entry name" value="FIP1[III]-LIKE PROTEIN"/>
    <property type="match status" value="1"/>
</dbReference>
<evidence type="ECO:0000313" key="8">
    <source>
        <dbReference type="Proteomes" id="UP001489004"/>
    </source>
</evidence>
<comment type="similarity">
    <text evidence="2">Belongs to the FIP1 family.</text>
</comment>
<feature type="region of interest" description="Disordered" evidence="5">
    <location>
        <begin position="1"/>
        <end position="89"/>
    </location>
</feature>
<evidence type="ECO:0000259" key="6">
    <source>
        <dbReference type="Pfam" id="PF05182"/>
    </source>
</evidence>
<feature type="compositionally biased region" description="Basic residues" evidence="5">
    <location>
        <begin position="563"/>
        <end position="572"/>
    </location>
</feature>
<sequence length="572" mass="60313">MPNNQQGDAADDNLYSEIFGEEAPQGSEHPPSSQQRLPAVTGSALLQHPHTASVTGASRAEQPLAAPAAPPVGPTAGQELASTQDDEEDDLDIMLDAPAPYQAGLGMRKIDDDDDDFEVMLDEQAAVPPPSAAAAAAAAGGPFRYVRPGAEAPQRPSVPSLPAGSSATPAGTGPAAGGASALPAGRAPLNAAPSAGVAGLLRAQPGGLPALRGDPVLPSQAAPGQPIRLPGQTRVTPDEYKEFLGLGHGEVFNLDIDRVQDAPWRQPGADPSDFFNYGLNPASWKQYCKRIELFRLEFTMQSKIQTYEGAAGMLDQDPDLPPELAAAVAAEYQQHQAPPGGPGVFANGIRPPFQHGPGVQVRGPRPPPHSPPQVVDGVDRAQEPSDAIISLAETASISEAGEERARLDTFQLAFPPPFGLPFPNAGPLDHMHAVPHAMLPFPPAQLLEQGAGAATLDSGTRSRREARHSPAVRESGTLGSLAMGMDVDHLLNMSDRAAPPGRAPGTDHQSSRWHEGRSADVHRHGSDGSRKGRDRYPDIRRYELGDDDRRDNDRGHASSASERKRHRSERGS</sequence>